<name>A0A5B7IK78_PORTR</name>
<organism evidence="1 2">
    <name type="scientific">Portunus trituberculatus</name>
    <name type="common">Swimming crab</name>
    <name type="synonym">Neptunus trituberculatus</name>
    <dbReference type="NCBI Taxonomy" id="210409"/>
    <lineage>
        <taxon>Eukaryota</taxon>
        <taxon>Metazoa</taxon>
        <taxon>Ecdysozoa</taxon>
        <taxon>Arthropoda</taxon>
        <taxon>Crustacea</taxon>
        <taxon>Multicrustacea</taxon>
        <taxon>Malacostraca</taxon>
        <taxon>Eumalacostraca</taxon>
        <taxon>Eucarida</taxon>
        <taxon>Decapoda</taxon>
        <taxon>Pleocyemata</taxon>
        <taxon>Brachyura</taxon>
        <taxon>Eubrachyura</taxon>
        <taxon>Portunoidea</taxon>
        <taxon>Portunidae</taxon>
        <taxon>Portuninae</taxon>
        <taxon>Portunus</taxon>
    </lineage>
</organism>
<proteinExistence type="predicted"/>
<evidence type="ECO:0000313" key="2">
    <source>
        <dbReference type="Proteomes" id="UP000324222"/>
    </source>
</evidence>
<evidence type="ECO:0000313" key="1">
    <source>
        <dbReference type="EMBL" id="MPC85851.1"/>
    </source>
</evidence>
<reference evidence="1 2" key="1">
    <citation type="submission" date="2019-05" db="EMBL/GenBank/DDBJ databases">
        <title>Another draft genome of Portunus trituberculatus and its Hox gene families provides insights of decapod evolution.</title>
        <authorList>
            <person name="Jeong J.-H."/>
            <person name="Song I."/>
            <person name="Kim S."/>
            <person name="Choi T."/>
            <person name="Kim D."/>
            <person name="Ryu S."/>
            <person name="Kim W."/>
        </authorList>
    </citation>
    <scope>NUCLEOTIDE SEQUENCE [LARGE SCALE GENOMIC DNA]</scope>
    <source>
        <tissue evidence="1">Muscle</tissue>
    </source>
</reference>
<keyword evidence="2" id="KW-1185">Reference proteome</keyword>
<sequence>MITFDLRNLSLLCLKYDKGGIDEQQGATQGYCRATMGVCKAATSHSSPGREADEVVVMMARLLLVTAKFTDCGKETLRQDEGS</sequence>
<dbReference type="EMBL" id="VSRR010069780">
    <property type="protein sequence ID" value="MPC85851.1"/>
    <property type="molecule type" value="Genomic_DNA"/>
</dbReference>
<protein>
    <submittedName>
        <fullName evidence="1">Uncharacterized protein</fullName>
    </submittedName>
</protein>
<comment type="caution">
    <text evidence="1">The sequence shown here is derived from an EMBL/GenBank/DDBJ whole genome shotgun (WGS) entry which is preliminary data.</text>
</comment>
<dbReference type="AlphaFoldDB" id="A0A5B7IK78"/>
<accession>A0A5B7IK78</accession>
<gene>
    <name evidence="1" type="ORF">E2C01_080649</name>
</gene>
<dbReference type="Proteomes" id="UP000324222">
    <property type="component" value="Unassembled WGS sequence"/>
</dbReference>